<evidence type="ECO:0000313" key="9">
    <source>
        <dbReference type="Proteomes" id="UP001360424"/>
    </source>
</evidence>
<evidence type="ECO:0000259" key="6">
    <source>
        <dbReference type="Pfam" id="PF03755"/>
    </source>
</evidence>
<organism evidence="8 9">
    <name type="scientific">Candidatus Legionella polyplacis</name>
    <dbReference type="NCBI Taxonomy" id="2005262"/>
    <lineage>
        <taxon>Bacteria</taxon>
        <taxon>Pseudomonadati</taxon>
        <taxon>Pseudomonadota</taxon>
        <taxon>Gammaproteobacteria</taxon>
        <taxon>Legionellales</taxon>
        <taxon>Legionellaceae</taxon>
        <taxon>Legionella</taxon>
    </lineage>
</organism>
<keyword evidence="4 8" id="KW-0378">Hydrolase</keyword>
<dbReference type="InterPro" id="IPR013551">
    <property type="entry name" value="YicC-like_C"/>
</dbReference>
<evidence type="ECO:0000313" key="8">
    <source>
        <dbReference type="EMBL" id="WWR11996.1"/>
    </source>
</evidence>
<keyword evidence="3" id="KW-0255">Endonuclease</keyword>
<sequence>MTAFAKSQKIFKDYIIYWEIKSLNYRCFDVSFFLFDKFKFLEYSLRNILKKKINRGKIECLLKIKNFFYKKQKIFIDIRLIKKIIDATNSISVSEGIKNDLTLSKILTWPNIVQIDVEFDKVLIRRILKLFKVTVIKLLEVKKLEGNALKECIISRIEVLKKNINLIKDDSSFLLKKKYKKILLNLKKFSVNSENQSRIAQEVAFMVMRLDVNEEIDRIKIHLCEIEKILLEKVSISRYLDFLMQEIYREVNTLISKSDFIKIIKLGLEMKVCVDQIREQIRNIE</sequence>
<protein>
    <submittedName>
        <fullName evidence="8">YicC/YloC family endoribonuclease</fullName>
        <ecNumber evidence="8">3.1.-.-</ecNumber>
    </submittedName>
</protein>
<dbReference type="Pfam" id="PF03755">
    <property type="entry name" value="YicC-like_N"/>
    <property type="match status" value="1"/>
</dbReference>
<dbReference type="PANTHER" id="PTHR30636:SF3">
    <property type="entry name" value="UPF0701 PROTEIN YICC"/>
    <property type="match status" value="1"/>
</dbReference>
<evidence type="ECO:0000256" key="5">
    <source>
        <dbReference type="ARBA" id="ARBA00035648"/>
    </source>
</evidence>
<evidence type="ECO:0000256" key="1">
    <source>
        <dbReference type="ARBA" id="ARBA00001968"/>
    </source>
</evidence>
<proteinExistence type="inferred from homology"/>
<keyword evidence="9" id="KW-1185">Reference proteome</keyword>
<dbReference type="InterPro" id="IPR013527">
    <property type="entry name" value="YicC-like_N"/>
</dbReference>
<accession>A0ABZ2H014</accession>
<dbReference type="EC" id="3.1.-.-" evidence="8"/>
<evidence type="ECO:0000256" key="4">
    <source>
        <dbReference type="ARBA" id="ARBA00022801"/>
    </source>
</evidence>
<dbReference type="EMBL" id="CP135136">
    <property type="protein sequence ID" value="WWR11996.1"/>
    <property type="molecule type" value="Genomic_DNA"/>
</dbReference>
<feature type="domain" description="Endoribonuclease YicC-like C-terminal" evidence="7">
    <location>
        <begin position="174"/>
        <end position="285"/>
    </location>
</feature>
<reference evidence="8" key="1">
    <citation type="submission" date="2023-09" db="EMBL/GenBank/DDBJ databases">
        <title>Genomes of two closely related lineages of the louse Polyplax serrata with different host specificities.</title>
        <authorList>
            <person name="Martinu J."/>
            <person name="Tarabai H."/>
            <person name="Stefka J."/>
            <person name="Hypsa V."/>
        </authorList>
    </citation>
    <scope>NUCLEOTIDE SEQUENCE [LARGE SCALE GENOMIC DNA]</scope>
    <source>
        <strain evidence="8">HR10_N</strain>
    </source>
</reference>
<gene>
    <name evidence="8" type="ORF">RQL38_02480</name>
</gene>
<keyword evidence="2" id="KW-0540">Nuclease</keyword>
<evidence type="ECO:0000256" key="2">
    <source>
        <dbReference type="ARBA" id="ARBA00022722"/>
    </source>
</evidence>
<dbReference type="InterPro" id="IPR005229">
    <property type="entry name" value="YicC/YloC-like"/>
</dbReference>
<dbReference type="NCBIfam" id="TIGR00255">
    <property type="entry name" value="YicC/YloC family endoribonuclease"/>
    <property type="match status" value="1"/>
</dbReference>
<evidence type="ECO:0000256" key="3">
    <source>
        <dbReference type="ARBA" id="ARBA00022759"/>
    </source>
</evidence>
<comment type="cofactor">
    <cofactor evidence="1">
        <name>a divalent metal cation</name>
        <dbReference type="ChEBI" id="CHEBI:60240"/>
    </cofactor>
</comment>
<name>A0ABZ2H014_9GAMM</name>
<feature type="domain" description="Endoribonuclease YicC-like N-terminal" evidence="6">
    <location>
        <begin position="1"/>
        <end position="150"/>
    </location>
</feature>
<evidence type="ECO:0000259" key="7">
    <source>
        <dbReference type="Pfam" id="PF08340"/>
    </source>
</evidence>
<dbReference type="Pfam" id="PF08340">
    <property type="entry name" value="YicC-like_C"/>
    <property type="match status" value="1"/>
</dbReference>
<dbReference type="RefSeq" id="WP_338521526.1">
    <property type="nucleotide sequence ID" value="NZ_CP135136.1"/>
</dbReference>
<comment type="similarity">
    <text evidence="5">Belongs to the YicC/YloC family.</text>
</comment>
<dbReference type="GO" id="GO:0016787">
    <property type="term" value="F:hydrolase activity"/>
    <property type="evidence" value="ECO:0007669"/>
    <property type="project" value="UniProtKB-KW"/>
</dbReference>
<dbReference type="PANTHER" id="PTHR30636">
    <property type="entry name" value="UPF0701 PROTEIN YICC"/>
    <property type="match status" value="1"/>
</dbReference>
<dbReference type="Proteomes" id="UP001360424">
    <property type="component" value="Chromosome"/>
</dbReference>